<dbReference type="InterPro" id="IPR005650">
    <property type="entry name" value="BlaI_family"/>
</dbReference>
<evidence type="ECO:0000313" key="5">
    <source>
        <dbReference type="EMBL" id="MDI6450045.1"/>
    </source>
</evidence>
<dbReference type="Gene3D" id="1.10.4040.10">
    <property type="entry name" value="Penicillinase repressor domain"/>
    <property type="match status" value="1"/>
</dbReference>
<proteinExistence type="inferred from homology"/>
<keyword evidence="3" id="KW-0238">DNA-binding</keyword>
<evidence type="ECO:0000313" key="6">
    <source>
        <dbReference type="Proteomes" id="UP001431776"/>
    </source>
</evidence>
<dbReference type="Proteomes" id="UP001431776">
    <property type="component" value="Unassembled WGS sequence"/>
</dbReference>
<accession>A0AAW6TWQ4</accession>
<dbReference type="EMBL" id="JASCXX010000016">
    <property type="protein sequence ID" value="MDI6450045.1"/>
    <property type="molecule type" value="Genomic_DNA"/>
</dbReference>
<evidence type="ECO:0000256" key="2">
    <source>
        <dbReference type="ARBA" id="ARBA00023015"/>
    </source>
</evidence>
<evidence type="ECO:0000256" key="3">
    <source>
        <dbReference type="ARBA" id="ARBA00023125"/>
    </source>
</evidence>
<dbReference type="RefSeq" id="WP_349245454.1">
    <property type="nucleotide sequence ID" value="NZ_JASCXX010000016.1"/>
</dbReference>
<evidence type="ECO:0000256" key="1">
    <source>
        <dbReference type="ARBA" id="ARBA00011046"/>
    </source>
</evidence>
<comment type="similarity">
    <text evidence="1">Belongs to the BlaI transcriptional regulatory family.</text>
</comment>
<dbReference type="PIRSF" id="PIRSF019455">
    <property type="entry name" value="CopR_AtkY"/>
    <property type="match status" value="1"/>
</dbReference>
<name>A0AAW6TWQ4_9BACT</name>
<dbReference type="GO" id="GO:0003677">
    <property type="term" value="F:DNA binding"/>
    <property type="evidence" value="ECO:0007669"/>
    <property type="project" value="UniProtKB-KW"/>
</dbReference>
<sequence length="126" mass="14523">MGKELPRIAESEWRIMQVLWEKGPQTANEVVQALTGEVQWKPRTVKTLISRLVKKGAVRFEEEGLRYRYSAAVAESECIRYETKSFVRRVYQGAMKPALAAFLEHADLSAQEIKELQDILEQKRKG</sequence>
<gene>
    <name evidence="5" type="ORF">QJ522_13380</name>
</gene>
<reference evidence="5" key="1">
    <citation type="submission" date="2023-05" db="EMBL/GenBank/DDBJ databases">
        <title>Anaerotaeda fermentans gen. nov., sp. nov., a novel anaerobic planctomycete of the new family within the order Sedimentisphaerales isolated from Taman Peninsula, Russia.</title>
        <authorList>
            <person name="Khomyakova M.A."/>
            <person name="Merkel A.Y."/>
            <person name="Slobodkin A.I."/>
        </authorList>
    </citation>
    <scope>NUCLEOTIDE SEQUENCE</scope>
    <source>
        <strain evidence="5">M17dextr</strain>
    </source>
</reference>
<organism evidence="5 6">
    <name type="scientific">Anaerobaca lacustris</name>
    <dbReference type="NCBI Taxonomy" id="3044600"/>
    <lineage>
        <taxon>Bacteria</taxon>
        <taxon>Pseudomonadati</taxon>
        <taxon>Planctomycetota</taxon>
        <taxon>Phycisphaerae</taxon>
        <taxon>Sedimentisphaerales</taxon>
        <taxon>Anaerobacaceae</taxon>
        <taxon>Anaerobaca</taxon>
    </lineage>
</organism>
<dbReference type="SUPFAM" id="SSF46785">
    <property type="entry name" value="Winged helix' DNA-binding domain"/>
    <property type="match status" value="1"/>
</dbReference>
<evidence type="ECO:0000256" key="4">
    <source>
        <dbReference type="ARBA" id="ARBA00023163"/>
    </source>
</evidence>
<keyword evidence="2" id="KW-0805">Transcription regulation</keyword>
<dbReference type="Gene3D" id="1.10.10.10">
    <property type="entry name" value="Winged helix-like DNA-binding domain superfamily/Winged helix DNA-binding domain"/>
    <property type="match status" value="1"/>
</dbReference>
<dbReference type="Pfam" id="PF03965">
    <property type="entry name" value="Penicillinase_R"/>
    <property type="match status" value="1"/>
</dbReference>
<comment type="caution">
    <text evidence="5">The sequence shown here is derived from an EMBL/GenBank/DDBJ whole genome shotgun (WGS) entry which is preliminary data.</text>
</comment>
<dbReference type="AlphaFoldDB" id="A0AAW6TWQ4"/>
<keyword evidence="6" id="KW-1185">Reference proteome</keyword>
<keyword evidence="4" id="KW-0804">Transcription</keyword>
<dbReference type="GO" id="GO:0045892">
    <property type="term" value="P:negative regulation of DNA-templated transcription"/>
    <property type="evidence" value="ECO:0007669"/>
    <property type="project" value="InterPro"/>
</dbReference>
<dbReference type="InterPro" id="IPR036388">
    <property type="entry name" value="WH-like_DNA-bd_sf"/>
</dbReference>
<dbReference type="InterPro" id="IPR036390">
    <property type="entry name" value="WH_DNA-bd_sf"/>
</dbReference>
<protein>
    <submittedName>
        <fullName evidence="5">BlaI/MecI/CopY family transcriptional regulator</fullName>
    </submittedName>
</protein>